<evidence type="ECO:0000313" key="1">
    <source>
        <dbReference type="EMBL" id="QUC23295.1"/>
    </source>
</evidence>
<evidence type="ECO:0000313" key="2">
    <source>
        <dbReference type="Proteomes" id="UP000027002"/>
    </source>
</evidence>
<dbReference type="AlphaFoldDB" id="A0A8E5HXP0"/>
<sequence length="388" mass="42443">MGIKRGNLQPPSATLPPLRQLGTLTADQIHDALRNLHGLFCPLPTSSDFHKNHKSHLLTVDSGYASEAELEEERTSPETPRCDGFEREFANRWLTGFIGRAYELPLDESVSEGLANEACSILSFLNKDAEGEPEHEKELGMTREFCFSFRGDRNSKILVELYDIPMQTGEDHTDVGLQTWGASIALSEKIAKEPETFKLERLQAKSPGRIIELGAGTGLVSLFLSKLMPLIGEAQPTIIATDHHPAVLSNLWANITSQMATAPTAAPVQACHLAWSAPSREAPLDIPADFLIAADVIYAPEHATWLRDCASSLLADDGVFWLMVSVRPNGKFAGISDTVEVAFGHDAAPCTRADGKRLGISSVQRVEKKGEVGRADEVGYKLFEITWL</sequence>
<dbReference type="PANTHER" id="PTHR14614">
    <property type="entry name" value="HEPATOCELLULAR CARCINOMA-ASSOCIATED ANTIGEN"/>
    <property type="match status" value="1"/>
</dbReference>
<dbReference type="SUPFAM" id="SSF53335">
    <property type="entry name" value="S-adenosyl-L-methionine-dependent methyltransferases"/>
    <property type="match status" value="1"/>
</dbReference>
<dbReference type="RefSeq" id="XP_043000968.1">
    <property type="nucleotide sequence ID" value="XM_043145033.1"/>
</dbReference>
<dbReference type="Proteomes" id="UP000027002">
    <property type="component" value="Chromosome 6"/>
</dbReference>
<dbReference type="Gene3D" id="3.40.50.150">
    <property type="entry name" value="Vaccinia Virus protein VP39"/>
    <property type="match status" value="1"/>
</dbReference>
<keyword evidence="2" id="KW-1185">Reference proteome</keyword>
<organism evidence="1 2">
    <name type="scientific">Ustilaginoidea virens</name>
    <name type="common">Rice false smut fungus</name>
    <name type="synonym">Villosiclava virens</name>
    <dbReference type="NCBI Taxonomy" id="1159556"/>
    <lineage>
        <taxon>Eukaryota</taxon>
        <taxon>Fungi</taxon>
        <taxon>Dikarya</taxon>
        <taxon>Ascomycota</taxon>
        <taxon>Pezizomycotina</taxon>
        <taxon>Sordariomycetes</taxon>
        <taxon>Hypocreomycetidae</taxon>
        <taxon>Hypocreales</taxon>
        <taxon>Clavicipitaceae</taxon>
        <taxon>Ustilaginoidea</taxon>
    </lineage>
</organism>
<dbReference type="GeneID" id="66068313"/>
<dbReference type="OrthoDB" id="433955at2759"/>
<dbReference type="GO" id="GO:0008757">
    <property type="term" value="F:S-adenosylmethionine-dependent methyltransferase activity"/>
    <property type="evidence" value="ECO:0007669"/>
    <property type="project" value="UniProtKB-ARBA"/>
</dbReference>
<name>A0A8E5HXP0_USTVR</name>
<reference evidence="1" key="1">
    <citation type="submission" date="2020-03" db="EMBL/GenBank/DDBJ databases">
        <title>A mixture of massive structural variations and highly conserved coding sequences in Ustilaginoidea virens genome.</title>
        <authorList>
            <person name="Zhang K."/>
            <person name="Zhao Z."/>
            <person name="Zhang Z."/>
            <person name="Li Y."/>
            <person name="Hsiang T."/>
            <person name="Sun W."/>
        </authorList>
    </citation>
    <scope>NUCLEOTIDE SEQUENCE</scope>
    <source>
        <strain evidence="1">UV-8b</strain>
    </source>
</reference>
<accession>A0A8E5HXP0</accession>
<proteinExistence type="predicted"/>
<protein>
    <recommendedName>
        <fullName evidence="3">S-adenosylmethionine-dependent methyltransferase</fullName>
    </recommendedName>
</protein>
<dbReference type="KEGG" id="uvi:66068313"/>
<evidence type="ECO:0008006" key="3">
    <source>
        <dbReference type="Google" id="ProtNLM"/>
    </source>
</evidence>
<dbReference type="PANTHER" id="PTHR14614:SF147">
    <property type="entry name" value="S-ADENOSYLMETHIONINE-DEPENDENT METHYLTRANSFERASE OF THE SEVEN BETA-STRAND FAMILY"/>
    <property type="match status" value="1"/>
</dbReference>
<dbReference type="Pfam" id="PF10294">
    <property type="entry name" value="Methyltransf_16"/>
    <property type="match status" value="1"/>
</dbReference>
<gene>
    <name evidence="1" type="ORF">UV8b_07536</name>
</gene>
<dbReference type="InterPro" id="IPR019410">
    <property type="entry name" value="Methyltransf_16"/>
</dbReference>
<dbReference type="EMBL" id="CP072758">
    <property type="protein sequence ID" value="QUC23295.1"/>
    <property type="molecule type" value="Genomic_DNA"/>
</dbReference>
<dbReference type="InterPro" id="IPR029063">
    <property type="entry name" value="SAM-dependent_MTases_sf"/>
</dbReference>